<dbReference type="Proteomes" id="UP000430232">
    <property type="component" value="Unassembled WGS sequence"/>
</dbReference>
<comment type="caution">
    <text evidence="2">The sequence shown here is derived from an EMBL/GenBank/DDBJ whole genome shotgun (WGS) entry which is preliminary data.</text>
</comment>
<dbReference type="EMBL" id="VZOJ01000002">
    <property type="protein sequence ID" value="KAB0644633.1"/>
    <property type="molecule type" value="Genomic_DNA"/>
</dbReference>
<name>A0A6H9TWL2_9BURK</name>
<organism evidence="2 3">
    <name type="scientific">Burkholderia latens</name>
    <dbReference type="NCBI Taxonomy" id="488446"/>
    <lineage>
        <taxon>Bacteria</taxon>
        <taxon>Pseudomonadati</taxon>
        <taxon>Pseudomonadota</taxon>
        <taxon>Betaproteobacteria</taxon>
        <taxon>Burkholderiales</taxon>
        <taxon>Burkholderiaceae</taxon>
        <taxon>Burkholderia</taxon>
        <taxon>Burkholderia cepacia complex</taxon>
    </lineage>
</organism>
<evidence type="ECO:0008006" key="4">
    <source>
        <dbReference type="Google" id="ProtNLM"/>
    </source>
</evidence>
<accession>A0A6H9TWL2</accession>
<dbReference type="OrthoDB" id="9012126at2"/>
<proteinExistence type="predicted"/>
<feature type="signal peptide" evidence="1">
    <location>
        <begin position="1"/>
        <end position="22"/>
    </location>
</feature>
<dbReference type="AlphaFoldDB" id="A0A6H9TWL2"/>
<reference evidence="2 3" key="1">
    <citation type="submission" date="2019-09" db="EMBL/GenBank/DDBJ databases">
        <title>Draft genome sequences of 48 bacterial type strains from the CCUG.</title>
        <authorList>
            <person name="Tunovic T."/>
            <person name="Pineiro-Iglesias B."/>
            <person name="Unosson C."/>
            <person name="Inganas E."/>
            <person name="Ohlen M."/>
            <person name="Cardew S."/>
            <person name="Jensie-Markopoulos S."/>
            <person name="Salva-Serra F."/>
            <person name="Jaen-Luchoro D."/>
            <person name="Karlsson R."/>
            <person name="Svensson-Stadler L."/>
            <person name="Chun J."/>
            <person name="Moore E."/>
        </authorList>
    </citation>
    <scope>NUCLEOTIDE SEQUENCE [LARGE SCALE GENOMIC DNA]</scope>
    <source>
        <strain evidence="2 3">CCUG 54555</strain>
    </source>
</reference>
<feature type="chain" id="PRO_5026352794" description="Secreted protein" evidence="1">
    <location>
        <begin position="23"/>
        <end position="264"/>
    </location>
</feature>
<evidence type="ECO:0000313" key="3">
    <source>
        <dbReference type="Proteomes" id="UP000430232"/>
    </source>
</evidence>
<keyword evidence="3" id="KW-1185">Reference proteome</keyword>
<gene>
    <name evidence="2" type="ORF">F7R21_02210</name>
</gene>
<protein>
    <recommendedName>
        <fullName evidence="4">Secreted protein</fullName>
    </recommendedName>
</protein>
<keyword evidence="1" id="KW-0732">Signal</keyword>
<evidence type="ECO:0000256" key="1">
    <source>
        <dbReference type="SAM" id="SignalP"/>
    </source>
</evidence>
<evidence type="ECO:0000313" key="2">
    <source>
        <dbReference type="EMBL" id="KAB0644633.1"/>
    </source>
</evidence>
<sequence length="264" mass="28689">MKSWMKWALAALMSVAASSAFADGSCQPGFGLRSYPFYDKAGAYIGMRQACAPIPCTPGYQDSTCAAPLRNGAIPQPQCQTGAGWTTVVSSVWQGARWSEPQCSYAAQPQCPAGFDTSVPSSWTGSSWTQPGCTKITPPPPVVVDPNQVCTAVANGYRMSDADKTNFYNQDGQITQNAPFRVSNQWRDWTSIPGKNPNYPYGGGFSADRYVVFYGGLTGPWYLYQLACHQSNTWEAFCYVNRSTGSVDNFWINPTGAPNGQCNH</sequence>